<dbReference type="EMBL" id="QGUI02000023">
    <property type="protein sequence ID" value="MFO7191314.1"/>
    <property type="molecule type" value="Genomic_DNA"/>
</dbReference>
<organism evidence="1 2">
    <name type="scientific">Thermocrispum agreste</name>
    <dbReference type="NCBI Taxonomy" id="37925"/>
    <lineage>
        <taxon>Bacteria</taxon>
        <taxon>Bacillati</taxon>
        <taxon>Actinomycetota</taxon>
        <taxon>Actinomycetes</taxon>
        <taxon>Pseudonocardiales</taxon>
        <taxon>Pseudonocardiaceae</taxon>
        <taxon>Thermocrispum</taxon>
    </lineage>
</organism>
<evidence type="ECO:0000313" key="1">
    <source>
        <dbReference type="EMBL" id="MFO7191314.1"/>
    </source>
</evidence>
<protein>
    <submittedName>
        <fullName evidence="1">Uncharacterized protein</fullName>
    </submittedName>
</protein>
<accession>A0ABD6FDY8</accession>
<dbReference type="SUPFAM" id="SSF51126">
    <property type="entry name" value="Pectin lyase-like"/>
    <property type="match status" value="1"/>
</dbReference>
<dbReference type="AlphaFoldDB" id="A0ABD6FDY8"/>
<dbReference type="InterPro" id="IPR012334">
    <property type="entry name" value="Pectin_lyas_fold"/>
</dbReference>
<dbReference type="Gene3D" id="2.160.20.10">
    <property type="entry name" value="Single-stranded right-handed beta-helix, Pectin lyase-like"/>
    <property type="match status" value="1"/>
</dbReference>
<gene>
    <name evidence="1" type="ORF">DIU77_003635</name>
</gene>
<evidence type="ECO:0000313" key="2">
    <source>
        <dbReference type="Proteomes" id="UP000249324"/>
    </source>
</evidence>
<proteinExistence type="predicted"/>
<comment type="caution">
    <text evidence="1">The sequence shown here is derived from an EMBL/GenBank/DDBJ whole genome shotgun (WGS) entry which is preliminary data.</text>
</comment>
<name>A0ABD6FDY8_9PSEU</name>
<dbReference type="Proteomes" id="UP000249324">
    <property type="component" value="Unassembled WGS sequence"/>
</dbReference>
<sequence length="105" mass="10667">MARTLLVAPGQRGVLSSIAEALEVADDDTVVTIAPGTYTEPVQVHRRKVTLVARDRGTVTLEGQAGEPTVSCVGGVLELSGMTVIGCGRTSTTNGSSGPMLPCAG</sequence>
<dbReference type="InterPro" id="IPR011050">
    <property type="entry name" value="Pectin_lyase_fold/virulence"/>
</dbReference>
<reference evidence="1 2" key="1">
    <citation type="journal article" date="2021" name="BMC Genomics">
        <title>Genome-resolved metagenome and metatranscriptome analyses of thermophilic composting reveal key bacterial players and their metabolic interactions.</title>
        <authorList>
            <person name="Braga L.P.P."/>
            <person name="Pereira R.V."/>
            <person name="Martins L.F."/>
            <person name="Moura L.M.S."/>
            <person name="Sanchez F.B."/>
            <person name="Patane J.S.L."/>
            <person name="da Silva A.M."/>
            <person name="Setubal J.C."/>
        </authorList>
    </citation>
    <scope>NUCLEOTIDE SEQUENCE [LARGE SCALE GENOMIC DNA]</scope>
    <source>
        <strain evidence="1">ZC4RG45</strain>
    </source>
</reference>